<evidence type="ECO:0000313" key="3">
    <source>
        <dbReference type="Proteomes" id="UP000237925"/>
    </source>
</evidence>
<dbReference type="RefSeq" id="WP_106685163.1">
    <property type="nucleotide sequence ID" value="NZ_CP027667.1"/>
</dbReference>
<feature type="transmembrane region" description="Helical" evidence="1">
    <location>
        <begin position="311"/>
        <end position="329"/>
    </location>
</feature>
<keyword evidence="1" id="KW-0812">Transmembrane</keyword>
<feature type="transmembrane region" description="Helical" evidence="1">
    <location>
        <begin position="40"/>
        <end position="60"/>
    </location>
</feature>
<keyword evidence="1" id="KW-0472">Membrane</keyword>
<feature type="transmembrane region" description="Helical" evidence="1">
    <location>
        <begin position="80"/>
        <end position="100"/>
    </location>
</feature>
<evidence type="ECO:0000313" key="2">
    <source>
        <dbReference type="EMBL" id="AVO50770.1"/>
    </source>
</evidence>
<dbReference type="InterPro" id="IPR010266">
    <property type="entry name" value="NnrS"/>
</dbReference>
<dbReference type="Pfam" id="PF05940">
    <property type="entry name" value="NnrS"/>
    <property type="match status" value="1"/>
</dbReference>
<feature type="transmembrane region" description="Helical" evidence="1">
    <location>
        <begin position="192"/>
        <end position="211"/>
    </location>
</feature>
<reference evidence="2 3" key="1">
    <citation type="submission" date="2018-03" db="EMBL/GenBank/DDBJ databases">
        <title>Genome sequencing of Melaminivora sp.</title>
        <authorList>
            <person name="Kim S.-J."/>
            <person name="Heo J."/>
            <person name="Ahn J.-H."/>
            <person name="Kwon S.-W."/>
        </authorList>
    </citation>
    <scope>NUCLEOTIDE SEQUENCE [LARGE SCALE GENOMIC DNA]</scope>
    <source>
        <strain evidence="2 3">SC2-9</strain>
    </source>
</reference>
<feature type="transmembrane region" description="Helical" evidence="1">
    <location>
        <begin position="254"/>
        <end position="270"/>
    </location>
</feature>
<dbReference type="KEGG" id="mela:C6568_17210"/>
<keyword evidence="1" id="KW-1133">Transmembrane helix</keyword>
<feature type="transmembrane region" description="Helical" evidence="1">
    <location>
        <begin position="107"/>
        <end position="124"/>
    </location>
</feature>
<organism evidence="2 3">
    <name type="scientific">Melaminivora suipulveris</name>
    <dbReference type="NCBI Taxonomy" id="2109913"/>
    <lineage>
        <taxon>Bacteria</taxon>
        <taxon>Pseudomonadati</taxon>
        <taxon>Pseudomonadota</taxon>
        <taxon>Betaproteobacteria</taxon>
        <taxon>Burkholderiales</taxon>
        <taxon>Comamonadaceae</taxon>
        <taxon>Melaminivora</taxon>
    </lineage>
</organism>
<dbReference type="OrthoDB" id="9770040at2"/>
<name>A0A2R3QG75_9BURK</name>
<accession>A0A2R3QG75</accession>
<feature type="transmembrane region" description="Helical" evidence="1">
    <location>
        <begin position="232"/>
        <end position="248"/>
    </location>
</feature>
<evidence type="ECO:0000256" key="1">
    <source>
        <dbReference type="SAM" id="Phobius"/>
    </source>
</evidence>
<proteinExistence type="predicted"/>
<feature type="transmembrane region" description="Helical" evidence="1">
    <location>
        <begin position="282"/>
        <end position="305"/>
    </location>
</feature>
<feature type="transmembrane region" description="Helical" evidence="1">
    <location>
        <begin position="349"/>
        <end position="367"/>
    </location>
</feature>
<dbReference type="AlphaFoldDB" id="A0A2R3QG75"/>
<feature type="transmembrane region" description="Helical" evidence="1">
    <location>
        <begin position="130"/>
        <end position="148"/>
    </location>
</feature>
<gene>
    <name evidence="2" type="ORF">C6568_17210</name>
</gene>
<feature type="transmembrane region" description="Helical" evidence="1">
    <location>
        <begin position="373"/>
        <end position="393"/>
    </location>
</feature>
<sequence length="408" mass="43732">MHPRPAVNQPLPFPQRSAPAREAAPALQGMPLLRLGFRPFYLGAALLACVSVPLWVLAFLGHVPLTLSVPPLLWHAHEMLFGFAVGVIVGFLLTAVKAWTGLPTPRGAALGALALLWLAARLAAFVAPYAVYAALDMLLLPAVALVLLRVLFQARNKRNVPLISLLVLMAAANGVFHLSVMQVLQVPALSALYAELALVLMVITVITGRVVPLFTKNVTPGLVMNVPRKFELVLLVVTAAALLLWVFVPGPLAALAAACAAVLHAVRLALWKPWVTLRRPILWILHASYAWMPIGFALLAAALAGWLPQTLAIHALAVGVVGGLIIGMLTRTARGHTGRPLQASRAEVLAYAFVMLAAVLRVLVPAVQPQWYVGALHGAACLWALAFGIYMVIYTPWLTRTRLDGKDG</sequence>
<keyword evidence="3" id="KW-1185">Reference proteome</keyword>
<feature type="transmembrane region" description="Helical" evidence="1">
    <location>
        <begin position="160"/>
        <end position="180"/>
    </location>
</feature>
<dbReference type="EMBL" id="CP027667">
    <property type="protein sequence ID" value="AVO50770.1"/>
    <property type="molecule type" value="Genomic_DNA"/>
</dbReference>
<protein>
    <submittedName>
        <fullName evidence="2">Short-chain dehydrogenase</fullName>
    </submittedName>
</protein>
<dbReference type="Proteomes" id="UP000237925">
    <property type="component" value="Chromosome"/>
</dbReference>